<gene>
    <name evidence="8" type="ORF">SPRG_14692</name>
</gene>
<evidence type="ECO:0000256" key="4">
    <source>
        <dbReference type="ARBA" id="ARBA00022989"/>
    </source>
</evidence>
<sequence length="798" mass="85039">MTSCSASELLPGSATCLTLTTQNDVFASSSTLTPATTSTSLMSFAQDAVSTKGAATALFERVDSIRGYTDSWFRNSLHAIAVYACDTMLSASDKQRCVARDDPSAVLNGTLCFRVGGDGNCFDQGLCERAANCYWPPPMVNRTPHYTEANLRAASAWVTSAYPKSFVPYAIPGVFLATLVFLVTVVFLILRCGCDRCYGNRPHRHGYTRAERSRPVLVYGFSATAVALCAAFAFTQNQIITKGINGAFSAVDMSLTNLQTMTRNVDKPLAHVASALNSTVVEIQLQLNPTATSAWMNDNITTLWTLRAHLEFSLAHLGPYPIGCTLNSTDVCVTCPPALCEMFPIVFNATVDAFNASHTTTEAVVTTLYSRLQLSQETILAALESADTYLTSVQTKAATTQASVHSAYSAFSAISVAQVVALMTAFAFGVAVCALGLVGIVAGHCSRKSCLVRVLNGAWLWGATVCMGGFALSAAILIFAMLGSDTCHYVAVLRDNSTSVWPGQASEILHACVHNTSLLSALGIEEELAFSCPLEQELGAANALPLTALVTAMTNLSQTLHAANESAWVTTPAADLVAEAAVHTPQLTLDNLPRPWEADGHASLQASGESTCYFESTTNAPRCYMSKSCNSVATACYTTYVAAYDTYLAESQIRTALDQIDTDFSGGSGTHSPGWNASIPSVAEFATAYVGNLTQLRTSVLGPLQKGVVGTLLTHVNTTTCSMDCAWLDASYDLLYDSVCSNIVGALLTIALCLFLMCFFLLPVIASAIVLEKRLRGLRKEDRPKRLAQAAVPPSTQV</sequence>
<feature type="transmembrane region" description="Helical" evidence="7">
    <location>
        <begin position="458"/>
        <end position="482"/>
    </location>
</feature>
<feature type="transmembrane region" description="Helical" evidence="7">
    <location>
        <begin position="169"/>
        <end position="194"/>
    </location>
</feature>
<dbReference type="Proteomes" id="UP000030745">
    <property type="component" value="Unassembled WGS sequence"/>
</dbReference>
<evidence type="ECO:0000256" key="3">
    <source>
        <dbReference type="ARBA" id="ARBA00022692"/>
    </source>
</evidence>
<dbReference type="PANTHER" id="PTHR22730:SF1">
    <property type="entry name" value="PROMININ-LIKE PROTEIN"/>
    <property type="match status" value="1"/>
</dbReference>
<evidence type="ECO:0000256" key="5">
    <source>
        <dbReference type="ARBA" id="ARBA00023136"/>
    </source>
</evidence>
<comment type="subcellular location">
    <subcellularLocation>
        <location evidence="1">Membrane</location>
        <topology evidence="1">Multi-pass membrane protein</topology>
    </subcellularLocation>
</comment>
<dbReference type="GO" id="GO:0016020">
    <property type="term" value="C:membrane"/>
    <property type="evidence" value="ECO:0007669"/>
    <property type="project" value="UniProtKB-SubCell"/>
</dbReference>
<feature type="transmembrane region" description="Helical" evidence="7">
    <location>
        <begin position="419"/>
        <end position="446"/>
    </location>
</feature>
<dbReference type="OMA" id="YACDTML"/>
<keyword evidence="3 7" id="KW-0812">Transmembrane</keyword>
<name>A0A067BR80_SAPPC</name>
<organism evidence="8 9">
    <name type="scientific">Saprolegnia parasitica (strain CBS 223.65)</name>
    <dbReference type="NCBI Taxonomy" id="695850"/>
    <lineage>
        <taxon>Eukaryota</taxon>
        <taxon>Sar</taxon>
        <taxon>Stramenopiles</taxon>
        <taxon>Oomycota</taxon>
        <taxon>Saprolegniomycetes</taxon>
        <taxon>Saprolegniales</taxon>
        <taxon>Saprolegniaceae</taxon>
        <taxon>Saprolegnia</taxon>
    </lineage>
</organism>
<dbReference type="GeneID" id="24136483"/>
<keyword evidence="9" id="KW-1185">Reference proteome</keyword>
<dbReference type="AlphaFoldDB" id="A0A067BR80"/>
<keyword evidence="6" id="KW-0325">Glycoprotein</keyword>
<dbReference type="STRING" id="695850.A0A067BR80"/>
<proteinExistence type="inferred from homology"/>
<keyword evidence="4 7" id="KW-1133">Transmembrane helix</keyword>
<dbReference type="EMBL" id="KK583358">
    <property type="protein sequence ID" value="KDO19300.1"/>
    <property type="molecule type" value="Genomic_DNA"/>
</dbReference>
<keyword evidence="5 7" id="KW-0472">Membrane</keyword>
<dbReference type="RefSeq" id="XP_012209974.1">
    <property type="nucleotide sequence ID" value="XM_012354584.1"/>
</dbReference>
<reference evidence="8 9" key="1">
    <citation type="journal article" date="2013" name="PLoS Genet.">
        <title>Distinctive expansion of potential virulence genes in the genome of the oomycete fish pathogen Saprolegnia parasitica.</title>
        <authorList>
            <person name="Jiang R.H."/>
            <person name="de Bruijn I."/>
            <person name="Haas B.J."/>
            <person name="Belmonte R."/>
            <person name="Lobach L."/>
            <person name="Christie J."/>
            <person name="van den Ackerveken G."/>
            <person name="Bottin A."/>
            <person name="Bulone V."/>
            <person name="Diaz-Moreno S.M."/>
            <person name="Dumas B."/>
            <person name="Fan L."/>
            <person name="Gaulin E."/>
            <person name="Govers F."/>
            <person name="Grenville-Briggs L.J."/>
            <person name="Horner N.R."/>
            <person name="Levin J.Z."/>
            <person name="Mammella M."/>
            <person name="Meijer H.J."/>
            <person name="Morris P."/>
            <person name="Nusbaum C."/>
            <person name="Oome S."/>
            <person name="Phillips A.J."/>
            <person name="van Rooyen D."/>
            <person name="Rzeszutek E."/>
            <person name="Saraiva M."/>
            <person name="Secombes C.J."/>
            <person name="Seidl M.F."/>
            <person name="Snel B."/>
            <person name="Stassen J.H."/>
            <person name="Sykes S."/>
            <person name="Tripathy S."/>
            <person name="van den Berg H."/>
            <person name="Vega-Arreguin J.C."/>
            <person name="Wawra S."/>
            <person name="Young S.K."/>
            <person name="Zeng Q."/>
            <person name="Dieguez-Uribeondo J."/>
            <person name="Russ C."/>
            <person name="Tyler B.M."/>
            <person name="van West P."/>
        </authorList>
    </citation>
    <scope>NUCLEOTIDE SEQUENCE [LARGE SCALE GENOMIC DNA]</scope>
    <source>
        <strain evidence="8 9">CBS 223.65</strain>
    </source>
</reference>
<evidence type="ECO:0000313" key="9">
    <source>
        <dbReference type="Proteomes" id="UP000030745"/>
    </source>
</evidence>
<evidence type="ECO:0000256" key="7">
    <source>
        <dbReference type="SAM" id="Phobius"/>
    </source>
</evidence>
<comment type="similarity">
    <text evidence="2">Belongs to the prominin family.</text>
</comment>
<accession>A0A067BR80</accession>
<dbReference type="InterPro" id="IPR008795">
    <property type="entry name" value="Prominin"/>
</dbReference>
<evidence type="ECO:0000256" key="6">
    <source>
        <dbReference type="ARBA" id="ARBA00023180"/>
    </source>
</evidence>
<evidence type="ECO:0000256" key="2">
    <source>
        <dbReference type="ARBA" id="ARBA00006058"/>
    </source>
</evidence>
<evidence type="ECO:0000313" key="8">
    <source>
        <dbReference type="EMBL" id="KDO19300.1"/>
    </source>
</evidence>
<feature type="transmembrane region" description="Helical" evidence="7">
    <location>
        <begin position="215"/>
        <end position="234"/>
    </location>
</feature>
<dbReference type="VEuPathDB" id="FungiDB:SPRG_14692"/>
<dbReference type="OrthoDB" id="73325at2759"/>
<protein>
    <submittedName>
        <fullName evidence="8">Uncharacterized protein</fullName>
    </submittedName>
</protein>
<evidence type="ECO:0000256" key="1">
    <source>
        <dbReference type="ARBA" id="ARBA00004141"/>
    </source>
</evidence>
<dbReference type="KEGG" id="spar:SPRG_14692"/>
<feature type="transmembrane region" description="Helical" evidence="7">
    <location>
        <begin position="743"/>
        <end position="771"/>
    </location>
</feature>
<dbReference type="PANTHER" id="PTHR22730">
    <property type="entry name" value="PROMININ PROM PROTEIN"/>
    <property type="match status" value="1"/>
</dbReference>